<evidence type="ECO:0000313" key="2">
    <source>
        <dbReference type="WBParaSite" id="JU765_v2.g7479.t1"/>
    </source>
</evidence>
<proteinExistence type="predicted"/>
<dbReference type="WBParaSite" id="JU765_v2.g7479.t1">
    <property type="protein sequence ID" value="JU765_v2.g7479.t1"/>
    <property type="gene ID" value="JU765_v2.g7479"/>
</dbReference>
<sequence length="482" mass="55491">MSQMGVNKCFPVGPPDPSLTDPPSSEKIKFRFLWPVRVMQRQLNHNDAIILHISPKFATAHDHVAFQWTVKMHGSANLDSDDAEELDECSDYIAFSLYLVDAPIPFVDVTAKIDVVANPGSPTLYSKSDSREDTQKYEIRVSRGRETELCQLDKAKMSAYIKDRIGKIVKLSIILELDAGLFKTDQYLNEKSPTPVHSFLTANYRARVRSKVWKKRSKHGVKRPRSASEGNTGKFDLEQAFNRVMERERDRLETIRQESLEDGQDENSRPNIQIEGPLEEQEKGEHLFKQLLVACCDSCERRASLIPAVSTDELDTEEESVDDIDNEAEENAFECPEENKAEIHDMLANMYFNKVALPQMEFVEDFANFLIDAEMNDLPVLKRACERYLCGELNSKKDLLTSLLLDLLLLAMVFDMPIMKSMLLTELVDRFDEYSDVDKLLQIDEYKKLDNRIHQMSDRNLFDLVDECKKFREQQKRVEILS</sequence>
<organism evidence="1 2">
    <name type="scientific">Panagrolaimus sp. JU765</name>
    <dbReference type="NCBI Taxonomy" id="591449"/>
    <lineage>
        <taxon>Eukaryota</taxon>
        <taxon>Metazoa</taxon>
        <taxon>Ecdysozoa</taxon>
        <taxon>Nematoda</taxon>
        <taxon>Chromadorea</taxon>
        <taxon>Rhabditida</taxon>
        <taxon>Tylenchina</taxon>
        <taxon>Panagrolaimomorpha</taxon>
        <taxon>Panagrolaimoidea</taxon>
        <taxon>Panagrolaimidae</taxon>
        <taxon>Panagrolaimus</taxon>
    </lineage>
</organism>
<evidence type="ECO:0000313" key="1">
    <source>
        <dbReference type="Proteomes" id="UP000887576"/>
    </source>
</evidence>
<dbReference type="Proteomes" id="UP000887576">
    <property type="component" value="Unplaced"/>
</dbReference>
<reference evidence="2" key="1">
    <citation type="submission" date="2022-11" db="UniProtKB">
        <authorList>
            <consortium name="WormBaseParasite"/>
        </authorList>
    </citation>
    <scope>IDENTIFICATION</scope>
</reference>
<name>A0AC34RK10_9BILA</name>
<accession>A0AC34RK10</accession>
<protein>
    <submittedName>
        <fullName evidence="2">Uncharacterized protein</fullName>
    </submittedName>
</protein>